<sequence>SSCVDRFTSVNDSELSIESLIENLKNMIMKELLMSCVIRSSMFLSVFSVSFSAAFSQSSTSVSVPGSSLTISVPATLTSATSDFITSVFITSSSHFKEMLYRLNKSYLSRIIFSFNSIKII</sequence>
<dbReference type="EMBL" id="GG749514">
    <property type="protein sequence ID" value="KMW68824.1"/>
    <property type="molecule type" value="Genomic_DNA"/>
</dbReference>
<dbReference type="Proteomes" id="UP000007802">
    <property type="component" value="Unassembled WGS sequence"/>
</dbReference>
<feature type="non-terminal residue" evidence="1">
    <location>
        <position position="121"/>
    </location>
</feature>
<reference evidence="1" key="1">
    <citation type="submission" date="2010-03" db="EMBL/GenBank/DDBJ databases">
        <title>Annotation of Blastomyces dermatitidis strain ATCC 18188.</title>
        <authorList>
            <consortium name="The Broad Institute Genome Sequencing Platform"/>
            <consortium name="Broad Institute Genome Sequencing Center for Infectious Disease."/>
            <person name="Cuomo C."/>
            <person name="Klein B."/>
            <person name="Sullivan T."/>
            <person name="Heitman J."/>
            <person name="Young S."/>
            <person name="Zeng Q."/>
            <person name="Gargeya S."/>
            <person name="Alvarado L."/>
            <person name="Berlin A.M."/>
            <person name="Chapman S.B."/>
            <person name="Chen Z."/>
            <person name="Freedman E."/>
            <person name="Gellesch M."/>
            <person name="Goldberg J."/>
            <person name="Griggs A."/>
            <person name="Gujja S."/>
            <person name="Heilman E."/>
            <person name="Heiman D."/>
            <person name="Howarth C."/>
            <person name="Mehta T."/>
            <person name="Neiman D."/>
            <person name="Pearson M."/>
            <person name="Roberts A."/>
            <person name="Saif S."/>
            <person name="Shea T."/>
            <person name="Shenoy N."/>
            <person name="Sisk P."/>
            <person name="Stolte C."/>
            <person name="Sykes S."/>
            <person name="White J."/>
            <person name="Yandava C."/>
            <person name="Haas B."/>
            <person name="Nusbaum C."/>
            <person name="Birren B."/>
        </authorList>
    </citation>
    <scope>NUCLEOTIDE SEQUENCE</scope>
    <source>
        <strain evidence="1">ATCC 18188</strain>
    </source>
</reference>
<evidence type="ECO:0000313" key="1">
    <source>
        <dbReference type="EMBL" id="KMW68824.1"/>
    </source>
</evidence>
<gene>
    <name evidence="1" type="ORF">BDDG_13056</name>
</gene>
<organism evidence="1">
    <name type="scientific">Ajellomyces dermatitidis (strain ATCC 18188 / CBS 674.68)</name>
    <name type="common">Blastomyces dermatitidis</name>
    <dbReference type="NCBI Taxonomy" id="653446"/>
    <lineage>
        <taxon>Eukaryota</taxon>
        <taxon>Fungi</taxon>
        <taxon>Dikarya</taxon>
        <taxon>Ascomycota</taxon>
        <taxon>Pezizomycotina</taxon>
        <taxon>Eurotiomycetes</taxon>
        <taxon>Eurotiomycetidae</taxon>
        <taxon>Onygenales</taxon>
        <taxon>Ajellomycetaceae</taxon>
        <taxon>Blastomyces</taxon>
    </lineage>
</organism>
<feature type="non-terminal residue" evidence="1">
    <location>
        <position position="1"/>
    </location>
</feature>
<proteinExistence type="predicted"/>
<accession>A0A0J9HI31</accession>
<dbReference type="AlphaFoldDB" id="A0A0J9HI31"/>
<name>A0A0J9HI31_AJEDA</name>
<protein>
    <submittedName>
        <fullName evidence="1">Uncharacterized protein</fullName>
    </submittedName>
</protein>